<keyword evidence="12" id="KW-0689">Ribosomal protein</keyword>
<evidence type="ECO:0000256" key="2">
    <source>
        <dbReference type="ARBA" id="ARBA00022499"/>
    </source>
</evidence>
<dbReference type="AlphaFoldDB" id="A0A9P6C8Q6"/>
<feature type="compositionally biased region" description="Low complexity" evidence="11">
    <location>
        <begin position="424"/>
        <end position="433"/>
    </location>
</feature>
<evidence type="ECO:0000256" key="8">
    <source>
        <dbReference type="ARBA" id="ARBA00054167"/>
    </source>
</evidence>
<feature type="compositionally biased region" description="Basic and acidic residues" evidence="11">
    <location>
        <begin position="259"/>
        <end position="276"/>
    </location>
</feature>
<comment type="function">
    <text evidence="8">Regulates cellular senescence through inhibition of PTEN translation. Acts as a pro-apoptotic regulator in response to DNA damage.</text>
</comment>
<dbReference type="InterPro" id="IPR028364">
    <property type="entry name" value="Ribosomal_uL1/biogenesis"/>
</dbReference>
<feature type="compositionally biased region" description="Low complexity" evidence="11">
    <location>
        <begin position="321"/>
        <end position="330"/>
    </location>
</feature>
<dbReference type="GO" id="GO:0005730">
    <property type="term" value="C:nucleolus"/>
    <property type="evidence" value="ECO:0007669"/>
    <property type="project" value="UniProtKB-SubCell"/>
</dbReference>
<evidence type="ECO:0000313" key="13">
    <source>
        <dbReference type="Proteomes" id="UP000807342"/>
    </source>
</evidence>
<dbReference type="Pfam" id="PF00687">
    <property type="entry name" value="Ribosomal_L1"/>
    <property type="match status" value="1"/>
</dbReference>
<feature type="compositionally biased region" description="Low complexity" evidence="11">
    <location>
        <begin position="383"/>
        <end position="395"/>
    </location>
</feature>
<evidence type="ECO:0000256" key="4">
    <source>
        <dbReference type="ARBA" id="ARBA00022843"/>
    </source>
</evidence>
<dbReference type="EMBL" id="MU151064">
    <property type="protein sequence ID" value="KAF9453160.1"/>
    <property type="molecule type" value="Genomic_DNA"/>
</dbReference>
<comment type="caution">
    <text evidence="12">The sequence shown here is derived from an EMBL/GenBank/DDBJ whole genome shotgun (WGS) entry which is preliminary data.</text>
</comment>
<comment type="subcellular location">
    <subcellularLocation>
        <location evidence="1">Nucleus</location>
        <location evidence="1">Nucleolus</location>
    </subcellularLocation>
</comment>
<evidence type="ECO:0000256" key="11">
    <source>
        <dbReference type="SAM" id="MobiDB-lite"/>
    </source>
</evidence>
<feature type="region of interest" description="Disordered" evidence="11">
    <location>
        <begin position="252"/>
        <end position="448"/>
    </location>
</feature>
<dbReference type="InterPro" id="IPR016095">
    <property type="entry name" value="Ribosomal_uL1_3-a/b-sand"/>
</dbReference>
<keyword evidence="7" id="KW-0539">Nucleus</keyword>
<keyword evidence="12" id="KW-0687">Ribonucleoprotein</keyword>
<feature type="compositionally biased region" description="Low complexity" evidence="11">
    <location>
        <begin position="359"/>
        <end position="375"/>
    </location>
</feature>
<reference evidence="12" key="1">
    <citation type="submission" date="2020-11" db="EMBL/GenBank/DDBJ databases">
        <authorList>
            <consortium name="DOE Joint Genome Institute"/>
            <person name="Ahrendt S."/>
            <person name="Riley R."/>
            <person name="Andreopoulos W."/>
            <person name="Labutti K."/>
            <person name="Pangilinan J."/>
            <person name="Ruiz-Duenas F.J."/>
            <person name="Barrasa J.M."/>
            <person name="Sanchez-Garcia M."/>
            <person name="Camarero S."/>
            <person name="Miyauchi S."/>
            <person name="Serrano A."/>
            <person name="Linde D."/>
            <person name="Babiker R."/>
            <person name="Drula E."/>
            <person name="Ayuso-Fernandez I."/>
            <person name="Pacheco R."/>
            <person name="Padilla G."/>
            <person name="Ferreira P."/>
            <person name="Barriuso J."/>
            <person name="Kellner H."/>
            <person name="Castanera R."/>
            <person name="Alfaro M."/>
            <person name="Ramirez L."/>
            <person name="Pisabarro A.G."/>
            <person name="Kuo A."/>
            <person name="Tritt A."/>
            <person name="Lipzen A."/>
            <person name="He G."/>
            <person name="Yan M."/>
            <person name="Ng V."/>
            <person name="Cullen D."/>
            <person name="Martin F."/>
            <person name="Rosso M.-N."/>
            <person name="Henrissat B."/>
            <person name="Hibbett D."/>
            <person name="Martinez A.T."/>
            <person name="Grigoriev I.V."/>
        </authorList>
    </citation>
    <scope>NUCLEOTIDE SEQUENCE</scope>
    <source>
        <strain evidence="12">MF-IS2</strain>
    </source>
</reference>
<feature type="compositionally biased region" description="Basic and acidic residues" evidence="11">
    <location>
        <begin position="396"/>
        <end position="409"/>
    </location>
</feature>
<evidence type="ECO:0000256" key="1">
    <source>
        <dbReference type="ARBA" id="ARBA00004604"/>
    </source>
</evidence>
<gene>
    <name evidence="12" type="ORF">P691DRAFT_802043</name>
</gene>
<keyword evidence="13" id="KW-1185">Reference proteome</keyword>
<keyword evidence="5" id="KW-0007">Acetylation</keyword>
<dbReference type="Gene3D" id="3.40.50.790">
    <property type="match status" value="1"/>
</dbReference>
<dbReference type="OrthoDB" id="10251727at2759"/>
<evidence type="ECO:0000313" key="12">
    <source>
        <dbReference type="EMBL" id="KAF9453160.1"/>
    </source>
</evidence>
<dbReference type="Proteomes" id="UP000807342">
    <property type="component" value="Unassembled WGS sequence"/>
</dbReference>
<dbReference type="CDD" id="cd00403">
    <property type="entry name" value="Ribosomal_L1"/>
    <property type="match status" value="1"/>
</dbReference>
<evidence type="ECO:0000256" key="10">
    <source>
        <dbReference type="ARBA" id="ARBA00070787"/>
    </source>
</evidence>
<keyword evidence="4" id="KW-0832">Ubl conjugation</keyword>
<sequence length="448" mass="48642">MTKEDLIDDRVSPSQIQKAVDALHTYESKKQQEREETELLPGKEPNIWLNITVKQVAPKNKIKPVKIPIVHPIVDPRTTSICLITKDPQREYKELLETHNIKFISRVVGIEKLKGKFKAFEARRLLLKENGLFLADDRIIPLLPKLLGSKWFEAKKQPIPVCLTRKDLKGELERAISSTYMNQNNGTCTSIKIGTLTHKPTQVTANITKAIPAIVSHIPGGWDNIQTLFIKTNTSVSLPVWSCDLSERWSGLVSNGKGSGKEVEAGEKKTGKKKEQSGAAKSVGKKRPVEETNEESEESEGGEDEDEVEEQPRKKIKAGESTSARVTRAAAKSKKSASTPTDQKPKKSAKPTPTPPTDTPKSAAAGKKSAPAPTNAEKKSKAKAANGSAPSAAEGSGKKSDLTKAELKQKRTAAGTSDKKEKVLGAAKGSSNGKKLKAKLLGKKAMQA</sequence>
<keyword evidence="3" id="KW-0597">Phosphoprotein</keyword>
<dbReference type="InterPro" id="IPR023674">
    <property type="entry name" value="Ribosomal_uL1-like"/>
</dbReference>
<evidence type="ECO:0000256" key="6">
    <source>
        <dbReference type="ARBA" id="ARBA00023054"/>
    </source>
</evidence>
<name>A0A9P6C8Q6_9AGAR</name>
<dbReference type="SUPFAM" id="SSF56808">
    <property type="entry name" value="Ribosomal protein L1"/>
    <property type="match status" value="1"/>
</dbReference>
<keyword evidence="2" id="KW-1017">Isopeptide bond</keyword>
<protein>
    <recommendedName>
        <fullName evidence="10">Ribosomal L1 domain-containing protein 1</fullName>
    </recommendedName>
</protein>
<dbReference type="FunFam" id="3.40.50.790:FF:000004">
    <property type="entry name" value="Ribosomal L1 domain-containing 1-like 1"/>
    <property type="match status" value="1"/>
</dbReference>
<evidence type="ECO:0000256" key="9">
    <source>
        <dbReference type="ARBA" id="ARBA00061550"/>
    </source>
</evidence>
<organism evidence="12 13">
    <name type="scientific">Macrolepiota fuliginosa MF-IS2</name>
    <dbReference type="NCBI Taxonomy" id="1400762"/>
    <lineage>
        <taxon>Eukaryota</taxon>
        <taxon>Fungi</taxon>
        <taxon>Dikarya</taxon>
        <taxon>Basidiomycota</taxon>
        <taxon>Agaricomycotina</taxon>
        <taxon>Agaricomycetes</taxon>
        <taxon>Agaricomycetidae</taxon>
        <taxon>Agaricales</taxon>
        <taxon>Agaricineae</taxon>
        <taxon>Agaricaceae</taxon>
        <taxon>Macrolepiota</taxon>
    </lineage>
</organism>
<evidence type="ECO:0000256" key="3">
    <source>
        <dbReference type="ARBA" id="ARBA00022553"/>
    </source>
</evidence>
<evidence type="ECO:0000256" key="7">
    <source>
        <dbReference type="ARBA" id="ARBA00023242"/>
    </source>
</evidence>
<comment type="similarity">
    <text evidence="9">Belongs to the universal ribosomal protein uL1 family. Highly divergent.</text>
</comment>
<keyword evidence="6" id="KW-0175">Coiled coil</keyword>
<dbReference type="GO" id="GO:0005840">
    <property type="term" value="C:ribosome"/>
    <property type="evidence" value="ECO:0007669"/>
    <property type="project" value="UniProtKB-KW"/>
</dbReference>
<feature type="compositionally biased region" description="Acidic residues" evidence="11">
    <location>
        <begin position="291"/>
        <end position="309"/>
    </location>
</feature>
<accession>A0A9P6C8Q6</accession>
<proteinExistence type="inferred from homology"/>
<evidence type="ECO:0000256" key="5">
    <source>
        <dbReference type="ARBA" id="ARBA00022990"/>
    </source>
</evidence>